<dbReference type="NCBIfam" id="NF033788">
    <property type="entry name" value="HTH_metalloreg"/>
    <property type="match status" value="1"/>
</dbReference>
<evidence type="ECO:0000256" key="2">
    <source>
        <dbReference type="ARBA" id="ARBA00023125"/>
    </source>
</evidence>
<keyword evidence="3" id="KW-0804">Transcription</keyword>
<evidence type="ECO:0000256" key="3">
    <source>
        <dbReference type="ARBA" id="ARBA00023163"/>
    </source>
</evidence>
<reference evidence="5 6" key="1">
    <citation type="submission" date="2012-04" db="EMBL/GenBank/DDBJ databases">
        <title>The Genome Sequence of Bacillus cereus BAG5X1-1.</title>
        <authorList>
            <consortium name="The Broad Institute Genome Sequencing Platform"/>
            <consortium name="The Broad Institute Genome Sequencing Center for Infectious Disease"/>
            <person name="Feldgarden M."/>
            <person name="Van der Auwera G.A."/>
            <person name="Mahillon J."/>
            <person name="Duprez V."/>
            <person name="Timmery S."/>
            <person name="Mattelet C."/>
            <person name="Dierick K."/>
            <person name="Sun M."/>
            <person name="Yu Z."/>
            <person name="Zhu L."/>
            <person name="Hu X."/>
            <person name="Shank E.B."/>
            <person name="Swiecicka I."/>
            <person name="Hansen B.M."/>
            <person name="Andrup L."/>
            <person name="Young S.K."/>
            <person name="Zeng Q."/>
            <person name="Gargeya S."/>
            <person name="Fitzgerald M."/>
            <person name="Haas B."/>
            <person name="Abouelleil A."/>
            <person name="Alvarado L."/>
            <person name="Arachchi H.M."/>
            <person name="Berlin A."/>
            <person name="Chapman S.B."/>
            <person name="Goldberg J."/>
            <person name="Griggs A."/>
            <person name="Gujja S."/>
            <person name="Hansen M."/>
            <person name="Howarth C."/>
            <person name="Imamovic A."/>
            <person name="Larimer J."/>
            <person name="McCowen C."/>
            <person name="Montmayeur A."/>
            <person name="Murphy C."/>
            <person name="Neiman D."/>
            <person name="Pearson M."/>
            <person name="Priest M."/>
            <person name="Roberts A."/>
            <person name="Saif S."/>
            <person name="Shea T."/>
            <person name="Sisk P."/>
            <person name="Sykes S."/>
            <person name="Wortman J."/>
            <person name="Nusbaum C."/>
            <person name="Birren B."/>
        </authorList>
    </citation>
    <scope>NUCLEOTIDE SEQUENCE [LARGE SCALE GENOMIC DNA]</scope>
    <source>
        <strain evidence="5 6">BAG5X1-1</strain>
    </source>
</reference>
<dbReference type="InterPro" id="IPR051011">
    <property type="entry name" value="Metal_resp_trans_reg"/>
</dbReference>
<proteinExistence type="predicted"/>
<dbReference type="HOGENOM" id="CLU_097806_6_2_9"/>
<dbReference type="Gene3D" id="1.10.10.10">
    <property type="entry name" value="Winged helix-like DNA-binding domain superfamily/Winged helix DNA-binding domain"/>
    <property type="match status" value="1"/>
</dbReference>
<keyword evidence="2" id="KW-0238">DNA-binding</keyword>
<dbReference type="EMBL" id="AHDJ01000074">
    <property type="protein sequence ID" value="EJQ35988.1"/>
    <property type="molecule type" value="Genomic_DNA"/>
</dbReference>
<accession>J7WVM6</accession>
<evidence type="ECO:0000256" key="1">
    <source>
        <dbReference type="ARBA" id="ARBA00023015"/>
    </source>
</evidence>
<dbReference type="SMART" id="SM00418">
    <property type="entry name" value="HTH_ARSR"/>
    <property type="match status" value="1"/>
</dbReference>
<evidence type="ECO:0000313" key="5">
    <source>
        <dbReference type="EMBL" id="EJQ35988.1"/>
    </source>
</evidence>
<keyword evidence="1" id="KW-0805">Transcription regulation</keyword>
<dbReference type="CDD" id="cd00090">
    <property type="entry name" value="HTH_ARSR"/>
    <property type="match status" value="1"/>
</dbReference>
<dbReference type="PANTHER" id="PTHR43132">
    <property type="entry name" value="ARSENICAL RESISTANCE OPERON REPRESSOR ARSR-RELATED"/>
    <property type="match status" value="1"/>
</dbReference>
<dbReference type="SUPFAM" id="SSF46785">
    <property type="entry name" value="Winged helix' DNA-binding domain"/>
    <property type="match status" value="1"/>
</dbReference>
<dbReference type="Pfam" id="PF01022">
    <property type="entry name" value="HTH_5"/>
    <property type="match status" value="1"/>
</dbReference>
<protein>
    <recommendedName>
        <fullName evidence="4">HTH arsR-type domain-containing protein</fullName>
    </recommendedName>
</protein>
<dbReference type="PROSITE" id="PS50987">
    <property type="entry name" value="HTH_ARSR_2"/>
    <property type="match status" value="1"/>
</dbReference>
<dbReference type="InterPro" id="IPR001845">
    <property type="entry name" value="HTH_ArsR_DNA-bd_dom"/>
</dbReference>
<organism evidence="5 6">
    <name type="scientific">Bacillus cereus BAG5X1-1</name>
    <dbReference type="NCBI Taxonomy" id="1053189"/>
    <lineage>
        <taxon>Bacteria</taxon>
        <taxon>Bacillati</taxon>
        <taxon>Bacillota</taxon>
        <taxon>Bacilli</taxon>
        <taxon>Bacillales</taxon>
        <taxon>Bacillaceae</taxon>
        <taxon>Bacillus</taxon>
        <taxon>Bacillus cereus group</taxon>
    </lineage>
</organism>
<comment type="caution">
    <text evidence="5">The sequence shown here is derived from an EMBL/GenBank/DDBJ whole genome shotgun (WGS) entry which is preliminary data.</text>
</comment>
<dbReference type="InterPro" id="IPR036390">
    <property type="entry name" value="WH_DNA-bd_sf"/>
</dbReference>
<gene>
    <name evidence="5" type="ORF">IEE_05508</name>
</gene>
<sequence length="98" mass="11192">MNNTQNHQLKISEENIEMLKILAHPSRVRIVLTLLSNKILNVAEMVNILQMPQPTVSQHLSKMKGKILGSDRRGLEVYYYISNPKIPQIIEILASTNK</sequence>
<dbReference type="InterPro" id="IPR036388">
    <property type="entry name" value="WH-like_DNA-bd_sf"/>
</dbReference>
<dbReference type="AlphaFoldDB" id="J7WVM6"/>
<name>J7WVM6_BACCE</name>
<dbReference type="PATRIC" id="fig|1053189.3.peg.5608"/>
<dbReference type="GO" id="GO:0003677">
    <property type="term" value="F:DNA binding"/>
    <property type="evidence" value="ECO:0007669"/>
    <property type="project" value="UniProtKB-KW"/>
</dbReference>
<dbReference type="PANTHER" id="PTHR43132:SF2">
    <property type="entry name" value="ARSENICAL RESISTANCE OPERON REPRESSOR ARSR-RELATED"/>
    <property type="match status" value="1"/>
</dbReference>
<dbReference type="Proteomes" id="UP000006600">
    <property type="component" value="Unassembled WGS sequence"/>
</dbReference>
<dbReference type="RefSeq" id="WP_002107443.1">
    <property type="nucleotide sequence ID" value="NZ_JH792002.1"/>
</dbReference>
<dbReference type="InterPro" id="IPR011991">
    <property type="entry name" value="ArsR-like_HTH"/>
</dbReference>
<dbReference type="GO" id="GO:0003700">
    <property type="term" value="F:DNA-binding transcription factor activity"/>
    <property type="evidence" value="ECO:0007669"/>
    <property type="project" value="InterPro"/>
</dbReference>
<evidence type="ECO:0000313" key="6">
    <source>
        <dbReference type="Proteomes" id="UP000006600"/>
    </source>
</evidence>
<feature type="domain" description="HTH arsR-type" evidence="4">
    <location>
        <begin position="7"/>
        <end position="98"/>
    </location>
</feature>
<evidence type="ECO:0000259" key="4">
    <source>
        <dbReference type="PROSITE" id="PS50987"/>
    </source>
</evidence>